<evidence type="ECO:0008006" key="3">
    <source>
        <dbReference type="Google" id="ProtNLM"/>
    </source>
</evidence>
<protein>
    <recommendedName>
        <fullName evidence="3">Transposase</fullName>
    </recommendedName>
</protein>
<proteinExistence type="predicted"/>
<evidence type="ECO:0000313" key="1">
    <source>
        <dbReference type="EMBL" id="MCI3279088.1"/>
    </source>
</evidence>
<gene>
    <name evidence="1" type="ORF">MQP27_49300</name>
</gene>
<name>A0ABS9YP87_9ACTN</name>
<dbReference type="Proteomes" id="UP001165269">
    <property type="component" value="Unassembled WGS sequence"/>
</dbReference>
<keyword evidence="2" id="KW-1185">Reference proteome</keyword>
<reference evidence="1" key="1">
    <citation type="submission" date="2022-03" db="EMBL/GenBank/DDBJ databases">
        <title>Streptomyces 7R015 and 7R016 isolated from Barleria lupulina in Thailand.</title>
        <authorList>
            <person name="Kanchanasin P."/>
            <person name="Phongsopitanun W."/>
            <person name="Tanasupawat S."/>
        </authorList>
    </citation>
    <scope>NUCLEOTIDE SEQUENCE</scope>
    <source>
        <strain evidence="1">7R015</strain>
    </source>
</reference>
<evidence type="ECO:0000313" key="2">
    <source>
        <dbReference type="Proteomes" id="UP001165269"/>
    </source>
</evidence>
<sequence>MCRQYGIPHSQFKGVGNGTWTERDQHKALAYEEYLRGACPQCGTRESDWTDPDGEYVEAYVAQSHKCFGCEEIAMKQREIPEGRAGDGMKVLLIPASVLAAQHILDELAHAQQQ</sequence>
<accession>A0ABS9YP87</accession>
<dbReference type="EMBL" id="JALDAY010000024">
    <property type="protein sequence ID" value="MCI3279088.1"/>
    <property type="molecule type" value="Genomic_DNA"/>
</dbReference>
<dbReference type="RefSeq" id="WP_242778667.1">
    <property type="nucleotide sequence ID" value="NZ_JALDAY010000024.1"/>
</dbReference>
<organism evidence="1 2">
    <name type="scientific">Streptomyces cylindrosporus</name>
    <dbReference type="NCBI Taxonomy" id="2927583"/>
    <lineage>
        <taxon>Bacteria</taxon>
        <taxon>Bacillati</taxon>
        <taxon>Actinomycetota</taxon>
        <taxon>Actinomycetes</taxon>
        <taxon>Kitasatosporales</taxon>
        <taxon>Streptomycetaceae</taxon>
        <taxon>Streptomyces</taxon>
    </lineage>
</organism>
<comment type="caution">
    <text evidence="1">The sequence shown here is derived from an EMBL/GenBank/DDBJ whole genome shotgun (WGS) entry which is preliminary data.</text>
</comment>